<dbReference type="AlphaFoldDB" id="A0A3P6UXD8"/>
<dbReference type="EMBL" id="UYRV01030019">
    <property type="protein sequence ID" value="VDK84278.1"/>
    <property type="molecule type" value="Genomic_DNA"/>
</dbReference>
<proteinExistence type="predicted"/>
<organism evidence="1 2">
    <name type="scientific">Cylicostephanus goldi</name>
    <name type="common">Nematode worm</name>
    <dbReference type="NCBI Taxonomy" id="71465"/>
    <lineage>
        <taxon>Eukaryota</taxon>
        <taxon>Metazoa</taxon>
        <taxon>Ecdysozoa</taxon>
        <taxon>Nematoda</taxon>
        <taxon>Chromadorea</taxon>
        <taxon>Rhabditida</taxon>
        <taxon>Rhabditina</taxon>
        <taxon>Rhabditomorpha</taxon>
        <taxon>Strongyloidea</taxon>
        <taxon>Strongylidae</taxon>
        <taxon>Cylicostephanus</taxon>
    </lineage>
</organism>
<evidence type="ECO:0000313" key="1">
    <source>
        <dbReference type="EMBL" id="VDK84278.1"/>
    </source>
</evidence>
<keyword evidence="2" id="KW-1185">Reference proteome</keyword>
<evidence type="ECO:0000313" key="2">
    <source>
        <dbReference type="Proteomes" id="UP000271889"/>
    </source>
</evidence>
<sequence length="120" mass="13187">MGPGYGQQSAAMRSQSNASIGRSILQRLVGNNVDPEAIFSAALRQMPQVPGFPSISQFTIYNLFEIVLLWYLVHRPDAGPHATVFRPELFKTTMEAYATAAAQCGSDIFGAFRECFNLIV</sequence>
<protein>
    <submittedName>
        <fullName evidence="1">Uncharacterized protein</fullName>
    </submittedName>
</protein>
<accession>A0A3P6UXD8</accession>
<dbReference type="Proteomes" id="UP000271889">
    <property type="component" value="Unassembled WGS sequence"/>
</dbReference>
<dbReference type="OrthoDB" id="5869132at2759"/>
<reference evidence="1 2" key="1">
    <citation type="submission" date="2018-11" db="EMBL/GenBank/DDBJ databases">
        <authorList>
            <consortium name="Pathogen Informatics"/>
        </authorList>
    </citation>
    <scope>NUCLEOTIDE SEQUENCE [LARGE SCALE GENOMIC DNA]</scope>
</reference>
<name>A0A3P6UXD8_CYLGO</name>
<gene>
    <name evidence="1" type="ORF">CGOC_LOCUS8267</name>
</gene>